<sequence length="265" mass="28276">MTAASPLVLRGRGDAVLRFTGAAVVLGRADGEHHIPLAAIESVHPEGRSVEIELIALADAEPVVYRVEDVSEAAATAFADAVEAALPDEIVDVDGSALVTHRPPAAPAPRDHRTKLLAAGIAVPVLALDVFLGVAGRLEYALTFWIAFVVTAVGGLLAGDMGRDLYRMWRLPRYGITVTAESWHKAYGSWVYRYRDTTGVLHTYKTRSVLASKELSYDPRDPKVAIHHEGAPARCGMAFITLLGCGMAGGGLFGIGWLVLEVLKG</sequence>
<dbReference type="Proteomes" id="UP000642014">
    <property type="component" value="Unassembled WGS sequence"/>
</dbReference>
<dbReference type="GeneID" id="95454355"/>
<feature type="transmembrane region" description="Helical" evidence="1">
    <location>
        <begin position="237"/>
        <end position="260"/>
    </location>
</feature>
<organism evidence="2 5">
    <name type="scientific">Streptomyces cinereoruber</name>
    <dbReference type="NCBI Taxonomy" id="67260"/>
    <lineage>
        <taxon>Bacteria</taxon>
        <taxon>Bacillati</taxon>
        <taxon>Actinomycetota</taxon>
        <taxon>Actinomycetes</taxon>
        <taxon>Kitasatosporales</taxon>
        <taxon>Streptomycetaceae</taxon>
        <taxon>Streptomyces</taxon>
    </lineage>
</organism>
<evidence type="ECO:0000313" key="5">
    <source>
        <dbReference type="Proteomes" id="UP000642014"/>
    </source>
</evidence>
<reference evidence="2 5" key="1">
    <citation type="journal article" date="2014" name="Int. J. Syst. Evol. Microbiol.">
        <title>Complete genome sequence of Corynebacterium casei LMG S-19264T (=DSM 44701T), isolated from a smear-ripened cheese.</title>
        <authorList>
            <consortium name="US DOE Joint Genome Institute (JGI-PGF)"/>
            <person name="Walter F."/>
            <person name="Albersmeier A."/>
            <person name="Kalinowski J."/>
            <person name="Ruckert C."/>
        </authorList>
    </citation>
    <scope>NUCLEOTIDE SEQUENCE [LARGE SCALE GENOMIC DNA]</scope>
    <source>
        <strain evidence="2 5">JCM 4205</strain>
    </source>
</reference>
<keyword evidence="4" id="KW-1185">Reference proteome</keyword>
<dbReference type="EMBL" id="CP023693">
    <property type="protein sequence ID" value="QEV32689.1"/>
    <property type="molecule type" value="Genomic_DNA"/>
</dbReference>
<dbReference type="RefSeq" id="WP_062755814.1">
    <property type="nucleotide sequence ID" value="NZ_BMSJ01000010.1"/>
</dbReference>
<reference evidence="3 4" key="2">
    <citation type="submission" date="2017-09" db="EMBL/GenBank/DDBJ databases">
        <authorList>
            <person name="Lee N."/>
            <person name="Cho B.-K."/>
        </authorList>
    </citation>
    <scope>NUCLEOTIDE SEQUENCE [LARGE SCALE GENOMIC DNA]</scope>
    <source>
        <strain evidence="3 4">ATCC 19740</strain>
    </source>
</reference>
<name>A0AAV4KPB6_9ACTN</name>
<proteinExistence type="predicted"/>
<dbReference type="EMBL" id="BMSJ01000010">
    <property type="protein sequence ID" value="GGR40482.1"/>
    <property type="molecule type" value="Genomic_DNA"/>
</dbReference>
<accession>A0AAV4KPB6</accession>
<dbReference type="Proteomes" id="UP000326029">
    <property type="component" value="Chromosome"/>
</dbReference>
<evidence type="ECO:0000313" key="3">
    <source>
        <dbReference type="EMBL" id="QEV32689.1"/>
    </source>
</evidence>
<keyword evidence="1" id="KW-1133">Transmembrane helix</keyword>
<protein>
    <recommendedName>
        <fullName evidence="6">DUF3592 domain-containing protein</fullName>
    </recommendedName>
</protein>
<evidence type="ECO:0000256" key="1">
    <source>
        <dbReference type="SAM" id="Phobius"/>
    </source>
</evidence>
<keyword evidence="1" id="KW-0812">Transmembrane</keyword>
<evidence type="ECO:0000313" key="2">
    <source>
        <dbReference type="EMBL" id="GGR40482.1"/>
    </source>
</evidence>
<dbReference type="AlphaFoldDB" id="A0AAV4KPB6"/>
<feature type="transmembrane region" description="Helical" evidence="1">
    <location>
        <begin position="140"/>
        <end position="159"/>
    </location>
</feature>
<feature type="transmembrane region" description="Helical" evidence="1">
    <location>
        <begin position="116"/>
        <end position="134"/>
    </location>
</feature>
<evidence type="ECO:0000313" key="4">
    <source>
        <dbReference type="Proteomes" id="UP000326029"/>
    </source>
</evidence>
<reference evidence="2" key="3">
    <citation type="submission" date="2023-08" db="EMBL/GenBank/DDBJ databases">
        <authorList>
            <person name="Sun Q."/>
            <person name="Ohkuma M."/>
        </authorList>
    </citation>
    <scope>NUCLEOTIDE SEQUENCE</scope>
    <source>
        <strain evidence="2">JCM 4205</strain>
    </source>
</reference>
<gene>
    <name evidence="3" type="ORF">CP977_11295</name>
    <name evidence="2" type="ORF">GCM10010497_49390</name>
</gene>
<evidence type="ECO:0008006" key="6">
    <source>
        <dbReference type="Google" id="ProtNLM"/>
    </source>
</evidence>
<keyword evidence="1" id="KW-0472">Membrane</keyword>